<keyword evidence="6" id="KW-1185">Reference proteome</keyword>
<dbReference type="RefSeq" id="WP_116613546.1">
    <property type="nucleotide sequence ID" value="NZ_QEOB01000018.1"/>
</dbReference>
<dbReference type="SUPFAM" id="SSF52540">
    <property type="entry name" value="P-loop containing nucleoside triphosphate hydrolases"/>
    <property type="match status" value="1"/>
</dbReference>
<dbReference type="PROSITE" id="PS50043">
    <property type="entry name" value="HTH_LUXR_2"/>
    <property type="match status" value="1"/>
</dbReference>
<keyword evidence="2" id="KW-0238">DNA-binding</keyword>
<dbReference type="InterPro" id="IPR027417">
    <property type="entry name" value="P-loop_NTPase"/>
</dbReference>
<dbReference type="Gene3D" id="1.10.10.10">
    <property type="entry name" value="Winged helix-like DNA-binding domain superfamily/Winged helix DNA-binding domain"/>
    <property type="match status" value="1"/>
</dbReference>
<evidence type="ECO:0000256" key="2">
    <source>
        <dbReference type="ARBA" id="ARBA00023125"/>
    </source>
</evidence>
<dbReference type="Proteomes" id="UP000245712">
    <property type="component" value="Unassembled WGS sequence"/>
</dbReference>
<accession>A0ABX5KDS9</accession>
<comment type="caution">
    <text evidence="5">The sequence shown here is derived from an EMBL/GenBank/DDBJ whole genome shotgun (WGS) entry which is preliminary data.</text>
</comment>
<organism evidence="5 6">
    <name type="scientific">Paraburkholderia unamae</name>
    <dbReference type="NCBI Taxonomy" id="219649"/>
    <lineage>
        <taxon>Bacteria</taxon>
        <taxon>Pseudomonadati</taxon>
        <taxon>Pseudomonadota</taxon>
        <taxon>Betaproteobacteria</taxon>
        <taxon>Burkholderiales</taxon>
        <taxon>Burkholderiaceae</taxon>
        <taxon>Paraburkholderia</taxon>
    </lineage>
</organism>
<dbReference type="SUPFAM" id="SSF46894">
    <property type="entry name" value="C-terminal effector domain of the bipartite response regulators"/>
    <property type="match status" value="1"/>
</dbReference>
<dbReference type="PANTHER" id="PTHR44688">
    <property type="entry name" value="DNA-BINDING TRANSCRIPTIONAL ACTIVATOR DEVR_DOSR"/>
    <property type="match status" value="1"/>
</dbReference>
<dbReference type="PRINTS" id="PR00038">
    <property type="entry name" value="HTHLUXR"/>
</dbReference>
<reference evidence="5 6" key="1">
    <citation type="submission" date="2018-05" db="EMBL/GenBank/DDBJ databases">
        <title>Genomic Encyclopedia of Type Strains, Phase IV (KMG-V): Genome sequencing to study the core and pangenomes of soil and plant-associated prokaryotes.</title>
        <authorList>
            <person name="Whitman W."/>
        </authorList>
    </citation>
    <scope>NUCLEOTIDE SEQUENCE [LARGE SCALE GENOMIC DNA]</scope>
    <source>
        <strain evidence="5 6">SCZa-39</strain>
    </source>
</reference>
<evidence type="ECO:0000313" key="5">
    <source>
        <dbReference type="EMBL" id="PVX75176.1"/>
    </source>
</evidence>
<dbReference type="Pfam" id="PF25873">
    <property type="entry name" value="WHD_MalT"/>
    <property type="match status" value="1"/>
</dbReference>
<dbReference type="CDD" id="cd06170">
    <property type="entry name" value="LuxR_C_like"/>
    <property type="match status" value="1"/>
</dbReference>
<keyword evidence="1" id="KW-0805">Transcription regulation</keyword>
<protein>
    <submittedName>
        <fullName evidence="5">LuxR family maltose regulon positive regulatory protein</fullName>
    </submittedName>
</protein>
<keyword evidence="3" id="KW-0804">Transcription</keyword>
<dbReference type="InterPro" id="IPR036388">
    <property type="entry name" value="WH-like_DNA-bd_sf"/>
</dbReference>
<dbReference type="Gene3D" id="3.40.50.300">
    <property type="entry name" value="P-loop containing nucleotide triphosphate hydrolases"/>
    <property type="match status" value="1"/>
</dbReference>
<proteinExistence type="predicted"/>
<dbReference type="EMBL" id="QEOB01000018">
    <property type="protein sequence ID" value="PVX75176.1"/>
    <property type="molecule type" value="Genomic_DNA"/>
</dbReference>
<evidence type="ECO:0000313" key="6">
    <source>
        <dbReference type="Proteomes" id="UP000245712"/>
    </source>
</evidence>
<dbReference type="InterPro" id="IPR016032">
    <property type="entry name" value="Sig_transdc_resp-reg_C-effctor"/>
</dbReference>
<dbReference type="InterPro" id="IPR000792">
    <property type="entry name" value="Tscrpt_reg_LuxR_C"/>
</dbReference>
<dbReference type="InterPro" id="IPR059106">
    <property type="entry name" value="WHD_MalT"/>
</dbReference>
<evidence type="ECO:0000256" key="1">
    <source>
        <dbReference type="ARBA" id="ARBA00023015"/>
    </source>
</evidence>
<gene>
    <name evidence="5" type="ORF">C7402_118108</name>
</gene>
<feature type="domain" description="HTH luxR-type" evidence="4">
    <location>
        <begin position="825"/>
        <end position="890"/>
    </location>
</feature>
<dbReference type="PANTHER" id="PTHR44688:SF16">
    <property type="entry name" value="DNA-BINDING TRANSCRIPTIONAL ACTIVATOR DEVR_DOSR"/>
    <property type="match status" value="1"/>
</dbReference>
<sequence>MTDVRLDASDPSSAWMWVGKLTPPYTQLEAVPRIALLERLQAHASRPLTLVVAAPGFGKTTLLAQWRDALRASDSAQTQPVAWLSLDEADGDPNRFLVYLLLSLEDAGLDLGSLASLAHSQALDARAQRTIAALLQALARDGRCFTLMLDDYHRAASRVIDEIVLTLLERATPGLRLVIASRTRPAWQVATLKARGLVHEIDADDLVLSLPEASQILGPDHGPSTLATVHSKTEGWAVAVQLARLWLARGTASAFGLPSFSGHVAEMAQYMAEQILDNLPEDCRDFLIETSVLERFNADLADVARDRHDSATLLARLSSFHALLVPLDANGNWFRYHLLLSDFLSQRLGARRAREIHRAAAQWLAQRDDWVLAVSHALRAQDTALGIRLVLDAGGWELVLRHGIHYTQSLLQQFDERARRSDPELVLMQAYLQAKLGNPALAMELLRLAQPAMQGDARLERDFTVIEALLRGYFDIDGDDLRLPVDDQSANERLPDDALAQATLLCVGALFAVRRGQMRNAIGAARAARVRMRIVASPLGENFCLMHEALALCTSGEIATARERVDEAMTLAEANFGTDSSLKAVVGCLKAQHLYLEGAWAETESWLVEGQETLEHIDGWFELFANTADIAWRAGLRQHGMEHACRVLDHTERIAQDRQLPRLAELVNIWRVDLLAQCGQGERAQQEAQALSLAATSAEDGGLDWRLCEAAALAFARMRLAMGAAAEALARLAHDAAKLERAGLLLPAWRLRLLALIPQGKAAGAKGPTPAELAEALRPVIAHQIPGLLLDIGPGILPFLPTAGDAGIPALQAIVSQLRGWRAHPVRPRAQFSGKEAQILGLLATGQTNKAIARSLDISENTVKFHLKQIFQKLGVDSRAGAIAAAMQQGLVPTQP</sequence>
<evidence type="ECO:0000256" key="3">
    <source>
        <dbReference type="ARBA" id="ARBA00023163"/>
    </source>
</evidence>
<name>A0ABX5KDS9_9BURK</name>
<dbReference type="SMART" id="SM00421">
    <property type="entry name" value="HTH_LUXR"/>
    <property type="match status" value="1"/>
</dbReference>
<evidence type="ECO:0000259" key="4">
    <source>
        <dbReference type="PROSITE" id="PS50043"/>
    </source>
</evidence>
<dbReference type="Pfam" id="PF00196">
    <property type="entry name" value="GerE"/>
    <property type="match status" value="1"/>
</dbReference>